<organism evidence="5 6">
    <name type="scientific">Sulfobacillus thermotolerans</name>
    <dbReference type="NCBI Taxonomy" id="338644"/>
    <lineage>
        <taxon>Bacteria</taxon>
        <taxon>Bacillati</taxon>
        <taxon>Bacillota</taxon>
        <taxon>Clostridia</taxon>
        <taxon>Eubacteriales</taxon>
        <taxon>Clostridiales Family XVII. Incertae Sedis</taxon>
        <taxon>Sulfobacillus</taxon>
    </lineage>
</organism>
<dbReference type="EMBL" id="CP019454">
    <property type="protein sequence ID" value="AUW94490.1"/>
    <property type="molecule type" value="Genomic_DNA"/>
</dbReference>
<evidence type="ECO:0000256" key="2">
    <source>
        <dbReference type="ARBA" id="ARBA00023002"/>
    </source>
</evidence>
<proteinExistence type="inferred from homology"/>
<keyword evidence="2" id="KW-0560">Oxidoreductase</keyword>
<evidence type="ECO:0000256" key="1">
    <source>
        <dbReference type="ARBA" id="ARBA00007964"/>
    </source>
</evidence>
<dbReference type="SUPFAM" id="SSF48179">
    <property type="entry name" value="6-phosphogluconate dehydrogenase C-terminal domain-like"/>
    <property type="match status" value="1"/>
</dbReference>
<dbReference type="InterPro" id="IPR050812">
    <property type="entry name" value="Preph/Arog_dehydrog"/>
</dbReference>
<evidence type="ECO:0000259" key="4">
    <source>
        <dbReference type="PROSITE" id="PS51176"/>
    </source>
</evidence>
<dbReference type="InterPro" id="IPR036291">
    <property type="entry name" value="NAD(P)-bd_dom_sf"/>
</dbReference>
<comment type="similarity">
    <text evidence="1">Belongs to the prephenate/arogenate dehydrogenase family.</text>
</comment>
<reference evidence="5 6" key="1">
    <citation type="journal article" date="2019" name="Sci. Rep.">
        <title>Sulfobacillus thermotolerans: new insights into resistance and metabolic capacities of acidophilic chemolithotrophs.</title>
        <authorList>
            <person name="Panyushkina A.E."/>
            <person name="Babenko V.V."/>
            <person name="Nikitina A.S."/>
            <person name="Selezneva O.V."/>
            <person name="Tsaplina I.A."/>
            <person name="Letarova M.A."/>
            <person name="Kostryukova E.S."/>
            <person name="Letarov A.V."/>
        </authorList>
    </citation>
    <scope>NUCLEOTIDE SEQUENCE [LARGE SCALE GENOMIC DNA]</scope>
    <source>
        <strain evidence="5 6">Kr1</strain>
    </source>
</reference>
<protein>
    <recommendedName>
        <fullName evidence="4">Prephenate/arogenate dehydrogenase domain-containing protein</fullName>
    </recommendedName>
</protein>
<evidence type="ECO:0000313" key="6">
    <source>
        <dbReference type="Proteomes" id="UP000325292"/>
    </source>
</evidence>
<dbReference type="Gene3D" id="3.40.50.720">
    <property type="entry name" value="NAD(P)-binding Rossmann-like Domain"/>
    <property type="match status" value="1"/>
</dbReference>
<keyword evidence="6" id="KW-1185">Reference proteome</keyword>
<dbReference type="PANTHER" id="PTHR21363">
    <property type="entry name" value="PREPHENATE DEHYDROGENASE"/>
    <property type="match status" value="1"/>
</dbReference>
<name>A0ABM6RSU3_9FIRM</name>
<gene>
    <name evidence="5" type="ORF">BXT84_11500</name>
</gene>
<evidence type="ECO:0000256" key="3">
    <source>
        <dbReference type="ARBA" id="ARBA00029440"/>
    </source>
</evidence>
<dbReference type="SUPFAM" id="SSF51735">
    <property type="entry name" value="NAD(P)-binding Rossmann-fold domains"/>
    <property type="match status" value="1"/>
</dbReference>
<dbReference type="Pfam" id="PF02153">
    <property type="entry name" value="PDH_N"/>
    <property type="match status" value="1"/>
</dbReference>
<evidence type="ECO:0000313" key="5">
    <source>
        <dbReference type="EMBL" id="AUW94490.1"/>
    </source>
</evidence>
<dbReference type="InterPro" id="IPR046825">
    <property type="entry name" value="PDH_C"/>
</dbReference>
<dbReference type="PANTHER" id="PTHR21363:SF0">
    <property type="entry name" value="PREPHENATE DEHYDROGENASE [NADP(+)]"/>
    <property type="match status" value="1"/>
</dbReference>
<dbReference type="InterPro" id="IPR008927">
    <property type="entry name" value="6-PGluconate_DH-like_C_sf"/>
</dbReference>
<dbReference type="Pfam" id="PF20463">
    <property type="entry name" value="PDH_C"/>
    <property type="match status" value="1"/>
</dbReference>
<dbReference type="InterPro" id="IPR003099">
    <property type="entry name" value="Prephen_DH"/>
</dbReference>
<dbReference type="Gene3D" id="1.10.3660.10">
    <property type="entry name" value="6-phosphogluconate dehydrogenase C-terminal like domain"/>
    <property type="match status" value="1"/>
</dbReference>
<sequence>MKLGVIGLGLIGGSIAQAFSNAGWDVWAWDVDQTLKEACEQAAMHFGPWQDWLDEVDQIVIAAPLATVGEWIVRLVNEASQSLVIVDVSSVKMPLVPYYRHVFSPSCLVSLHPMAGKEVRGFAHRDGNLFRGRPCLVVPWNNAEPRAELIDSWMQILGTTPVTVPLEWHDPLMSMVSHVPYLISASVLALTKKVPDLWPHWPYVAGTGFMDVTRIGASDVDLWQDILNANRQNVQDTFARYTALINEWNDHIQKGLWPQALRDAASVRQLVERVRTLSSSERTDIPHGTDTLP</sequence>
<feature type="domain" description="Prephenate/arogenate dehydrogenase" evidence="4">
    <location>
        <begin position="1"/>
        <end position="282"/>
    </location>
</feature>
<dbReference type="Proteomes" id="UP000325292">
    <property type="component" value="Chromosome"/>
</dbReference>
<comment type="pathway">
    <text evidence="3">Amino-acid biosynthesis.</text>
</comment>
<dbReference type="PROSITE" id="PS51176">
    <property type="entry name" value="PDH_ADH"/>
    <property type="match status" value="1"/>
</dbReference>
<accession>A0ABM6RSU3</accession>
<dbReference type="InterPro" id="IPR046826">
    <property type="entry name" value="PDH_N"/>
</dbReference>